<protein>
    <recommendedName>
        <fullName evidence="4">Yip1 domain-containing protein</fullName>
    </recommendedName>
</protein>
<feature type="transmembrane region" description="Helical" evidence="1">
    <location>
        <begin position="33"/>
        <end position="50"/>
    </location>
</feature>
<evidence type="ECO:0000313" key="3">
    <source>
        <dbReference type="Proteomes" id="UP000525923"/>
    </source>
</evidence>
<keyword evidence="1" id="KW-0812">Transmembrane</keyword>
<keyword evidence="1" id="KW-0472">Membrane</keyword>
<proteinExistence type="predicted"/>
<feature type="transmembrane region" description="Helical" evidence="1">
    <location>
        <begin position="115"/>
        <end position="138"/>
    </location>
</feature>
<accession>A0A7W8CSK4</accession>
<sequence>MIFDFRFWHYFVRQGELIHNLQNGEMRQFNKRLGWIIAFGILVFALREIWGMNTASLTPYLAQGQWAEYTLARWASLAGTLIWAGIYLAFHSYGAAFLFWKFLKMPWRAAIVMQTYVLGLLVVEKTLTFLIFALAGYTMPVSLFSFGPLAATFIGIPFLIYFFNQLTLFTSLIIAVQYRYIRSFTAYSPKLILLLLIVLHVVVALAVASLSFVPLGEMLSDFTRGGPSVE</sequence>
<organism evidence="2 3">
    <name type="scientific">Planococcus koreensis</name>
    <dbReference type="NCBI Taxonomy" id="112331"/>
    <lineage>
        <taxon>Bacteria</taxon>
        <taxon>Bacillati</taxon>
        <taxon>Bacillota</taxon>
        <taxon>Bacilli</taxon>
        <taxon>Bacillales</taxon>
        <taxon>Caryophanaceae</taxon>
        <taxon>Planococcus</taxon>
    </lineage>
</organism>
<dbReference type="RefSeq" id="WP_241666114.1">
    <property type="nucleotide sequence ID" value="NZ_JACHHE010000002.1"/>
</dbReference>
<evidence type="ECO:0000256" key="1">
    <source>
        <dbReference type="SAM" id="Phobius"/>
    </source>
</evidence>
<feature type="transmembrane region" description="Helical" evidence="1">
    <location>
        <begin position="192"/>
        <end position="213"/>
    </location>
</feature>
<comment type="caution">
    <text evidence="2">The sequence shown here is derived from an EMBL/GenBank/DDBJ whole genome shotgun (WGS) entry which is preliminary data.</text>
</comment>
<keyword evidence="3" id="KW-1185">Reference proteome</keyword>
<dbReference type="EMBL" id="JACHHE010000002">
    <property type="protein sequence ID" value="MBB5179432.1"/>
    <property type="molecule type" value="Genomic_DNA"/>
</dbReference>
<feature type="transmembrane region" description="Helical" evidence="1">
    <location>
        <begin position="81"/>
        <end position="103"/>
    </location>
</feature>
<reference evidence="2 3" key="1">
    <citation type="submission" date="2020-08" db="EMBL/GenBank/DDBJ databases">
        <title>Genomic Encyclopedia of Type Strains, Phase IV (KMG-IV): sequencing the most valuable type-strain genomes for metagenomic binning, comparative biology and taxonomic classification.</title>
        <authorList>
            <person name="Goeker M."/>
        </authorList>
    </citation>
    <scope>NUCLEOTIDE SEQUENCE [LARGE SCALE GENOMIC DNA]</scope>
    <source>
        <strain evidence="2 3">DSM 15895</strain>
    </source>
</reference>
<gene>
    <name evidence="2" type="ORF">HNQ44_000856</name>
</gene>
<dbReference type="AlphaFoldDB" id="A0A7W8CSK4"/>
<evidence type="ECO:0000313" key="2">
    <source>
        <dbReference type="EMBL" id="MBB5179432.1"/>
    </source>
</evidence>
<dbReference type="Proteomes" id="UP000525923">
    <property type="component" value="Unassembled WGS sequence"/>
</dbReference>
<evidence type="ECO:0008006" key="4">
    <source>
        <dbReference type="Google" id="ProtNLM"/>
    </source>
</evidence>
<keyword evidence="1" id="KW-1133">Transmembrane helix</keyword>
<feature type="transmembrane region" description="Helical" evidence="1">
    <location>
        <begin position="158"/>
        <end position="180"/>
    </location>
</feature>
<name>A0A7W8CSK4_9BACL</name>